<gene>
    <name evidence="2" type="ORF">PgNI_02041</name>
</gene>
<reference evidence="2" key="2">
    <citation type="submission" date="2019-10" db="EMBL/GenBank/DDBJ databases">
        <authorList>
            <consortium name="NCBI Genome Project"/>
        </authorList>
    </citation>
    <scope>NUCLEOTIDE SEQUENCE</scope>
    <source>
        <strain evidence="2">NI907</strain>
    </source>
</reference>
<dbReference type="Proteomes" id="UP000515153">
    <property type="component" value="Unplaced"/>
</dbReference>
<dbReference type="RefSeq" id="XP_030986091.1">
    <property type="nucleotide sequence ID" value="XM_031122110.1"/>
</dbReference>
<accession>A0A6P8BGC6</accession>
<organism evidence="1 2">
    <name type="scientific">Pyricularia grisea</name>
    <name type="common">Crabgrass-specific blast fungus</name>
    <name type="synonym">Magnaporthe grisea</name>
    <dbReference type="NCBI Taxonomy" id="148305"/>
    <lineage>
        <taxon>Eukaryota</taxon>
        <taxon>Fungi</taxon>
        <taxon>Dikarya</taxon>
        <taxon>Ascomycota</taxon>
        <taxon>Pezizomycotina</taxon>
        <taxon>Sordariomycetes</taxon>
        <taxon>Sordariomycetidae</taxon>
        <taxon>Magnaporthales</taxon>
        <taxon>Pyriculariaceae</taxon>
        <taxon>Pyricularia</taxon>
    </lineage>
</organism>
<reference evidence="2" key="1">
    <citation type="journal article" date="2019" name="Mol. Biol. Evol.">
        <title>Blast fungal genomes show frequent chromosomal changes, gene gains and losses, and effector gene turnover.</title>
        <authorList>
            <person name="Gomez Luciano L.B."/>
            <person name="Jason Tsai I."/>
            <person name="Chuma I."/>
            <person name="Tosa Y."/>
            <person name="Chen Y.H."/>
            <person name="Li J.Y."/>
            <person name="Li M.Y."/>
            <person name="Jade Lu M.Y."/>
            <person name="Nakayashiki H."/>
            <person name="Li W.H."/>
        </authorList>
    </citation>
    <scope>NUCLEOTIDE SEQUENCE</scope>
    <source>
        <strain evidence="2">NI907</strain>
    </source>
</reference>
<keyword evidence="1" id="KW-1185">Reference proteome</keyword>
<proteinExistence type="predicted"/>
<name>A0A6P8BGC6_PYRGI</name>
<dbReference type="KEGG" id="pgri:PgNI_02041"/>
<sequence length="64" mass="6769">MSGLSPLGALAPSELRCSYSSTSAEVEAPYRQLNHKGQCSKTTDCYADYEPNAKPSLVSALVSS</sequence>
<evidence type="ECO:0000313" key="1">
    <source>
        <dbReference type="Proteomes" id="UP000515153"/>
    </source>
</evidence>
<protein>
    <submittedName>
        <fullName evidence="2">Uncharacterized protein</fullName>
    </submittedName>
</protein>
<evidence type="ECO:0000313" key="2">
    <source>
        <dbReference type="RefSeq" id="XP_030986091.1"/>
    </source>
</evidence>
<reference evidence="2" key="3">
    <citation type="submission" date="2025-08" db="UniProtKB">
        <authorList>
            <consortium name="RefSeq"/>
        </authorList>
    </citation>
    <scope>IDENTIFICATION</scope>
    <source>
        <strain evidence="2">NI907</strain>
    </source>
</reference>
<dbReference type="GeneID" id="41957022"/>
<dbReference type="AlphaFoldDB" id="A0A6P8BGC6"/>